<keyword evidence="3" id="KW-1185">Reference proteome</keyword>
<name>M0GDE8_HALPT</name>
<dbReference type="Pfam" id="PF26266">
    <property type="entry name" value="DUF8069"/>
    <property type="match status" value="1"/>
</dbReference>
<organism evidence="2 3">
    <name type="scientific">Haloferax prahovense (strain DSM 18310 / JCM 13924 / TL6)</name>
    <dbReference type="NCBI Taxonomy" id="1227461"/>
    <lineage>
        <taxon>Archaea</taxon>
        <taxon>Methanobacteriati</taxon>
        <taxon>Methanobacteriota</taxon>
        <taxon>Stenosarchaea group</taxon>
        <taxon>Halobacteria</taxon>
        <taxon>Halobacteriales</taxon>
        <taxon>Haloferacaceae</taxon>
        <taxon>Haloferax</taxon>
    </lineage>
</organism>
<dbReference type="EMBL" id="AOLG01000031">
    <property type="protein sequence ID" value="ELZ68844.1"/>
    <property type="molecule type" value="Genomic_DNA"/>
</dbReference>
<sequence length="57" mass="6292">MAQRLVNDLVDADVVTPVPEDRVLVHKPSGTTFVSTTQLAVFHRGWMAGRDADREGE</sequence>
<accession>M0GDE8</accession>
<gene>
    <name evidence="2" type="ORF">C457_10551</name>
</gene>
<evidence type="ECO:0000313" key="3">
    <source>
        <dbReference type="Proteomes" id="UP000011559"/>
    </source>
</evidence>
<protein>
    <recommendedName>
        <fullName evidence="1">DUF8069 domain-containing protein</fullName>
    </recommendedName>
</protein>
<dbReference type="InterPro" id="IPR058382">
    <property type="entry name" value="DUF8069"/>
</dbReference>
<proteinExistence type="predicted"/>
<reference evidence="2 3" key="1">
    <citation type="journal article" date="2014" name="PLoS Genet.">
        <title>Phylogenetically driven sequencing of extremely halophilic archaea reveals strategies for static and dynamic osmo-response.</title>
        <authorList>
            <person name="Becker E.A."/>
            <person name="Seitzer P.M."/>
            <person name="Tritt A."/>
            <person name="Larsen D."/>
            <person name="Krusor M."/>
            <person name="Yao A.I."/>
            <person name="Wu D."/>
            <person name="Madern D."/>
            <person name="Eisen J.A."/>
            <person name="Darling A.E."/>
            <person name="Facciotti M.T."/>
        </authorList>
    </citation>
    <scope>NUCLEOTIDE SEQUENCE [LARGE SCALE GENOMIC DNA]</scope>
    <source>
        <strain evidence="3">DSM 18310 / JCM 13924 / TL6</strain>
    </source>
</reference>
<dbReference type="Proteomes" id="UP000011559">
    <property type="component" value="Unassembled WGS sequence"/>
</dbReference>
<dbReference type="AlphaFoldDB" id="M0GDE8"/>
<dbReference type="PATRIC" id="fig|1227461.3.peg.2120"/>
<feature type="domain" description="DUF8069" evidence="1">
    <location>
        <begin position="2"/>
        <end position="57"/>
    </location>
</feature>
<evidence type="ECO:0000313" key="2">
    <source>
        <dbReference type="EMBL" id="ELZ68844.1"/>
    </source>
</evidence>
<comment type="caution">
    <text evidence="2">The sequence shown here is derived from an EMBL/GenBank/DDBJ whole genome shotgun (WGS) entry which is preliminary data.</text>
</comment>
<evidence type="ECO:0000259" key="1">
    <source>
        <dbReference type="Pfam" id="PF26266"/>
    </source>
</evidence>